<comment type="similarity">
    <text evidence="1">Belongs to the sigma-70 factor family. ECF subfamily.</text>
</comment>
<dbReference type="Gene3D" id="1.10.10.10">
    <property type="entry name" value="Winged helix-like DNA-binding domain superfamily/Winged helix DNA-binding domain"/>
    <property type="match status" value="1"/>
</dbReference>
<dbReference type="GO" id="GO:0006352">
    <property type="term" value="P:DNA-templated transcription initiation"/>
    <property type="evidence" value="ECO:0007669"/>
    <property type="project" value="InterPro"/>
</dbReference>
<dbReference type="GO" id="GO:0003677">
    <property type="term" value="F:DNA binding"/>
    <property type="evidence" value="ECO:0007669"/>
    <property type="project" value="InterPro"/>
</dbReference>
<evidence type="ECO:0000256" key="1">
    <source>
        <dbReference type="ARBA" id="ARBA00010641"/>
    </source>
</evidence>
<dbReference type="AlphaFoldDB" id="A0A2G9WSE7"/>
<keyword evidence="8" id="KW-1185">Reference proteome</keyword>
<dbReference type="Gene3D" id="1.10.1740.10">
    <property type="match status" value="1"/>
</dbReference>
<dbReference type="InterPro" id="IPR013325">
    <property type="entry name" value="RNA_pol_sigma_r2"/>
</dbReference>
<dbReference type="InterPro" id="IPR039425">
    <property type="entry name" value="RNA_pol_sigma-70-like"/>
</dbReference>
<dbReference type="Proteomes" id="UP000231070">
    <property type="component" value="Unassembled WGS sequence"/>
</dbReference>
<evidence type="ECO:0000256" key="4">
    <source>
        <dbReference type="ARBA" id="ARBA00023163"/>
    </source>
</evidence>
<gene>
    <name evidence="7" type="ORF">CJ014_19435</name>
</gene>
<organism evidence="7 8">
    <name type="scientific">Pleomorphomonas carboxyditropha</name>
    <dbReference type="NCBI Taxonomy" id="2023338"/>
    <lineage>
        <taxon>Bacteria</taxon>
        <taxon>Pseudomonadati</taxon>
        <taxon>Pseudomonadota</taxon>
        <taxon>Alphaproteobacteria</taxon>
        <taxon>Hyphomicrobiales</taxon>
        <taxon>Pleomorphomonadaceae</taxon>
        <taxon>Pleomorphomonas</taxon>
    </lineage>
</organism>
<comment type="caution">
    <text evidence="7">The sequence shown here is derived from an EMBL/GenBank/DDBJ whole genome shotgun (WGS) entry which is preliminary data.</text>
</comment>
<evidence type="ECO:0000259" key="5">
    <source>
        <dbReference type="Pfam" id="PF04542"/>
    </source>
</evidence>
<dbReference type="InterPro" id="IPR036388">
    <property type="entry name" value="WH-like_DNA-bd_sf"/>
</dbReference>
<protein>
    <recommendedName>
        <fullName evidence="9">RNA polymerase sigma factor</fullName>
    </recommendedName>
</protein>
<evidence type="ECO:0008006" key="9">
    <source>
        <dbReference type="Google" id="ProtNLM"/>
    </source>
</evidence>
<proteinExistence type="inferred from homology"/>
<evidence type="ECO:0000256" key="3">
    <source>
        <dbReference type="ARBA" id="ARBA00023082"/>
    </source>
</evidence>
<name>A0A2G9WSE7_9HYPH</name>
<evidence type="ECO:0000313" key="8">
    <source>
        <dbReference type="Proteomes" id="UP000231070"/>
    </source>
</evidence>
<dbReference type="OrthoDB" id="9794372at2"/>
<dbReference type="InterPro" id="IPR014284">
    <property type="entry name" value="RNA_pol_sigma-70_dom"/>
</dbReference>
<evidence type="ECO:0000313" key="7">
    <source>
        <dbReference type="EMBL" id="PIO97637.1"/>
    </source>
</evidence>
<dbReference type="PANTHER" id="PTHR43133">
    <property type="entry name" value="RNA POLYMERASE ECF-TYPE SIGMA FACTO"/>
    <property type="match status" value="1"/>
</dbReference>
<feature type="domain" description="RNA polymerase sigma factor 70 region 4 type 2" evidence="6">
    <location>
        <begin position="105"/>
        <end position="155"/>
    </location>
</feature>
<dbReference type="InterPro" id="IPR007627">
    <property type="entry name" value="RNA_pol_sigma70_r2"/>
</dbReference>
<dbReference type="InterPro" id="IPR013249">
    <property type="entry name" value="RNA_pol_sigma70_r4_t2"/>
</dbReference>
<keyword evidence="3" id="KW-0731">Sigma factor</keyword>
<dbReference type="SUPFAM" id="SSF88946">
    <property type="entry name" value="Sigma2 domain of RNA polymerase sigma factors"/>
    <property type="match status" value="1"/>
</dbReference>
<evidence type="ECO:0000259" key="6">
    <source>
        <dbReference type="Pfam" id="PF08281"/>
    </source>
</evidence>
<keyword evidence="2" id="KW-0805">Transcription regulation</keyword>
<dbReference type="PANTHER" id="PTHR43133:SF62">
    <property type="entry name" value="RNA POLYMERASE SIGMA FACTOR SIGZ"/>
    <property type="match status" value="1"/>
</dbReference>
<dbReference type="Pfam" id="PF04542">
    <property type="entry name" value="Sigma70_r2"/>
    <property type="match status" value="1"/>
</dbReference>
<dbReference type="EMBL" id="NQVN01000016">
    <property type="protein sequence ID" value="PIO97637.1"/>
    <property type="molecule type" value="Genomic_DNA"/>
</dbReference>
<reference evidence="7 8" key="1">
    <citation type="submission" date="2017-08" db="EMBL/GenBank/DDBJ databases">
        <title>Pleomorphomonas carboxidotrophicus sp. nov., a new mesophilic hydrogenogenic carboxidotroph.</title>
        <authorList>
            <person name="Esquivel-Elizondo S."/>
            <person name="Krajmalnik-Brown R."/>
            <person name="Maldonado J."/>
        </authorList>
    </citation>
    <scope>NUCLEOTIDE SEQUENCE [LARGE SCALE GENOMIC DNA]</scope>
    <source>
        <strain evidence="7 8">SVCO-16</strain>
    </source>
</reference>
<feature type="domain" description="RNA polymerase sigma-70 region 2" evidence="5">
    <location>
        <begin position="17"/>
        <end position="74"/>
    </location>
</feature>
<keyword evidence="4" id="KW-0804">Transcription</keyword>
<dbReference type="InterPro" id="IPR013324">
    <property type="entry name" value="RNA_pol_sigma_r3/r4-like"/>
</dbReference>
<dbReference type="CDD" id="cd06171">
    <property type="entry name" value="Sigma70_r4"/>
    <property type="match status" value="1"/>
</dbReference>
<dbReference type="RefSeq" id="WP_100082158.1">
    <property type="nucleotide sequence ID" value="NZ_NQVN01000016.1"/>
</dbReference>
<accession>A0A2G9WSE7</accession>
<evidence type="ECO:0000256" key="2">
    <source>
        <dbReference type="ARBA" id="ARBA00023015"/>
    </source>
</evidence>
<dbReference type="Pfam" id="PF08281">
    <property type="entry name" value="Sigma70_r4_2"/>
    <property type="match status" value="1"/>
</dbReference>
<dbReference type="GO" id="GO:0016987">
    <property type="term" value="F:sigma factor activity"/>
    <property type="evidence" value="ECO:0007669"/>
    <property type="project" value="UniProtKB-KW"/>
</dbReference>
<dbReference type="SUPFAM" id="SSF88659">
    <property type="entry name" value="Sigma3 and sigma4 domains of RNA polymerase sigma factors"/>
    <property type="match status" value="1"/>
</dbReference>
<sequence>MIGALERESWSDVTAKLKDFIGRRIRDPSDRDDVVQDVLLRVLANLSDLRTPENPGPWIYRIARNAIVDHWRRTAGWTTYPLSEDCDAPEAENEDAVLQGVASHLHLLIRRLPEPYRTALVLTELEGLTHKAACERVGVSLSAMKTRVRRGRLMLKDSLEACCRLGITPGGKLIECEPKAPCVARGS</sequence>
<dbReference type="NCBIfam" id="TIGR02937">
    <property type="entry name" value="sigma70-ECF"/>
    <property type="match status" value="1"/>
</dbReference>